<evidence type="ECO:0000256" key="3">
    <source>
        <dbReference type="ARBA" id="ARBA00022989"/>
    </source>
</evidence>
<keyword evidence="3 7" id="KW-1133">Transmembrane helix</keyword>
<feature type="transmembrane region" description="Helical" evidence="7">
    <location>
        <begin position="9"/>
        <end position="29"/>
    </location>
</feature>
<evidence type="ECO:0000256" key="5">
    <source>
        <dbReference type="ARBA" id="ARBA00023136"/>
    </source>
</evidence>
<evidence type="ECO:0000256" key="1">
    <source>
        <dbReference type="ARBA" id="ARBA00004653"/>
    </source>
</evidence>
<dbReference type="GO" id="GO:0005829">
    <property type="term" value="C:cytosol"/>
    <property type="evidence" value="ECO:0007669"/>
    <property type="project" value="GOC"/>
</dbReference>
<dbReference type="GO" id="GO:0000139">
    <property type="term" value="C:Golgi membrane"/>
    <property type="evidence" value="ECO:0007669"/>
    <property type="project" value="UniProtKB-SubCell"/>
</dbReference>
<comment type="caution">
    <text evidence="8">The sequence shown here is derived from an EMBL/GenBank/DDBJ whole genome shotgun (WGS) entry which is preliminary data.</text>
</comment>
<reference evidence="8 9" key="2">
    <citation type="journal article" date="2014" name="J. Gen. Appl. Microbiol.">
        <title>The early diverging ascomycetous budding yeast Saitoella complicata has three histone deacetylases belonging to the Clr6, Hos2, and Rpd3 lineages.</title>
        <authorList>
            <person name="Nishida H."/>
            <person name="Matsumoto T."/>
            <person name="Kondo S."/>
            <person name="Hamamoto M."/>
            <person name="Yoshikawa H."/>
        </authorList>
    </citation>
    <scope>NUCLEOTIDE SEQUENCE [LARGE SCALE GENOMIC DNA]</scope>
    <source>
        <strain evidence="8 9">NRRL Y-17804</strain>
    </source>
</reference>
<dbReference type="GO" id="GO:0000137">
    <property type="term" value="C:Golgi cis cisterna"/>
    <property type="evidence" value="ECO:0007669"/>
    <property type="project" value="TreeGrafter"/>
</dbReference>
<keyword evidence="2 7" id="KW-0812">Transmembrane</keyword>
<dbReference type="InterPro" id="IPR045176">
    <property type="entry name" value="Got1"/>
</dbReference>
<dbReference type="Proteomes" id="UP000033140">
    <property type="component" value="Unassembled WGS sequence"/>
</dbReference>
<evidence type="ECO:0000256" key="2">
    <source>
        <dbReference type="ARBA" id="ARBA00022692"/>
    </source>
</evidence>
<comment type="subcellular location">
    <subcellularLocation>
        <location evidence="1">Golgi apparatus membrane</location>
        <topology evidence="1">Multi-pass membrane protein</topology>
    </subcellularLocation>
</comment>
<dbReference type="PANTHER" id="PTHR21493:SF9">
    <property type="entry name" value="GOLGI TRANSPORT PROTEIN 1-RELATED"/>
    <property type="match status" value="1"/>
</dbReference>
<dbReference type="PANTHER" id="PTHR21493">
    <property type="entry name" value="CGI-141-RELATED/LIPASE CONTAINING PROTEIN"/>
    <property type="match status" value="1"/>
</dbReference>
<keyword evidence="9" id="KW-1185">Reference proteome</keyword>
<dbReference type="Pfam" id="PF04178">
    <property type="entry name" value="Got1"/>
    <property type="match status" value="1"/>
</dbReference>
<dbReference type="OMA" id="MWLTDAQ"/>
<reference evidence="8 9" key="1">
    <citation type="journal article" date="2011" name="J. Gen. Appl. Microbiol.">
        <title>Draft genome sequencing of the enigmatic yeast Saitoella complicata.</title>
        <authorList>
            <person name="Nishida H."/>
            <person name="Hamamoto M."/>
            <person name="Sugiyama J."/>
        </authorList>
    </citation>
    <scope>NUCLEOTIDE SEQUENCE [LARGE SCALE GENOMIC DNA]</scope>
    <source>
        <strain evidence="8 9">NRRL Y-17804</strain>
    </source>
</reference>
<proteinExistence type="inferred from homology"/>
<dbReference type="GO" id="GO:0030134">
    <property type="term" value="C:COPII-coated ER to Golgi transport vesicle"/>
    <property type="evidence" value="ECO:0007669"/>
    <property type="project" value="TreeGrafter"/>
</dbReference>
<dbReference type="GO" id="GO:0005783">
    <property type="term" value="C:endoplasmic reticulum"/>
    <property type="evidence" value="ECO:0007669"/>
    <property type="project" value="TreeGrafter"/>
</dbReference>
<dbReference type="EMBL" id="BACD03000033">
    <property type="protein sequence ID" value="GAO50455.1"/>
    <property type="molecule type" value="Genomic_DNA"/>
</dbReference>
<gene>
    <name evidence="8" type="ORF">G7K_4579-t1</name>
</gene>
<sequence length="114" mass="12412">MWLTDSQKVGVAMTAFGAGFFFLGIMMFFDGGLLAIGNLLFLAGITLVIGWQKTIAFFARKEKVRGTACFLGGIFMVLIKWPITGVAVELFGFLNLFGSFFPVCHHFVAGSVNC</sequence>
<dbReference type="InterPro" id="IPR007305">
    <property type="entry name" value="Vesicle_transpt_Got1/SFT2"/>
</dbReference>
<organism evidence="8 9">
    <name type="scientific">Saitoella complicata (strain BCRC 22490 / CBS 7301 / JCM 7358 / NBRC 10748 / NRRL Y-17804)</name>
    <dbReference type="NCBI Taxonomy" id="698492"/>
    <lineage>
        <taxon>Eukaryota</taxon>
        <taxon>Fungi</taxon>
        <taxon>Dikarya</taxon>
        <taxon>Ascomycota</taxon>
        <taxon>Taphrinomycotina</taxon>
        <taxon>Taphrinomycotina incertae sedis</taxon>
        <taxon>Saitoella</taxon>
    </lineage>
</organism>
<keyword evidence="5 7" id="KW-0472">Membrane</keyword>
<evidence type="ECO:0000256" key="4">
    <source>
        <dbReference type="ARBA" id="ARBA00023034"/>
    </source>
</evidence>
<dbReference type="STRING" id="698492.A0A0E9NM20"/>
<dbReference type="GO" id="GO:0042147">
    <property type="term" value="P:retrograde transport, endosome to Golgi"/>
    <property type="evidence" value="ECO:0007669"/>
    <property type="project" value="InterPro"/>
</dbReference>
<protein>
    <submittedName>
        <fullName evidence="8">Uncharacterized protein</fullName>
    </submittedName>
</protein>
<evidence type="ECO:0000256" key="6">
    <source>
        <dbReference type="ARBA" id="ARBA00025799"/>
    </source>
</evidence>
<comment type="similarity">
    <text evidence="6">Belongs to the GOT1 family.</text>
</comment>
<accession>A0A0E9NM20</accession>
<keyword evidence="4" id="KW-0333">Golgi apparatus</keyword>
<evidence type="ECO:0000313" key="8">
    <source>
        <dbReference type="EMBL" id="GAO50455.1"/>
    </source>
</evidence>
<feature type="transmembrane region" description="Helical" evidence="7">
    <location>
        <begin position="64"/>
        <end position="84"/>
    </location>
</feature>
<name>A0A0E9NM20_SAICN</name>
<reference evidence="8 9" key="3">
    <citation type="journal article" date="2015" name="Genome Announc.">
        <title>Draft Genome Sequence of the Archiascomycetous Yeast Saitoella complicata.</title>
        <authorList>
            <person name="Yamauchi K."/>
            <person name="Kondo S."/>
            <person name="Hamamoto M."/>
            <person name="Takahashi Y."/>
            <person name="Ogura Y."/>
            <person name="Hayashi T."/>
            <person name="Nishida H."/>
        </authorList>
    </citation>
    <scope>NUCLEOTIDE SEQUENCE [LARGE SCALE GENOMIC DNA]</scope>
    <source>
        <strain evidence="8 9">NRRL Y-17804</strain>
    </source>
</reference>
<dbReference type="GO" id="GO:0006888">
    <property type="term" value="P:endoplasmic reticulum to Golgi vesicle-mediated transport"/>
    <property type="evidence" value="ECO:0007669"/>
    <property type="project" value="InterPro"/>
</dbReference>
<evidence type="ECO:0000313" key="9">
    <source>
        <dbReference type="Proteomes" id="UP000033140"/>
    </source>
</evidence>
<evidence type="ECO:0000256" key="7">
    <source>
        <dbReference type="SAM" id="Phobius"/>
    </source>
</evidence>
<feature type="transmembrane region" description="Helical" evidence="7">
    <location>
        <begin position="35"/>
        <end position="52"/>
    </location>
</feature>
<dbReference type="AlphaFoldDB" id="A0A0E9NM20"/>